<dbReference type="PANTHER" id="PTHR30417">
    <property type="entry name" value="N-ACETYLMURAMOYL-L-ALANINE AMIDASE AMID"/>
    <property type="match status" value="1"/>
</dbReference>
<keyword evidence="7" id="KW-0479">Metal-binding</keyword>
<dbReference type="Proteomes" id="UP000016540">
    <property type="component" value="Unassembled WGS sequence"/>
</dbReference>
<dbReference type="Pfam" id="PF01510">
    <property type="entry name" value="Amidase_2"/>
    <property type="match status" value="1"/>
</dbReference>
<dbReference type="FunFam" id="3.40.80.10:FF:000002">
    <property type="entry name" value="1,6-anhydro-N-acetylmuramyl-L-alanine amidase"/>
    <property type="match status" value="1"/>
</dbReference>
<dbReference type="GO" id="GO:0071555">
    <property type="term" value="P:cell wall organization"/>
    <property type="evidence" value="ECO:0007669"/>
    <property type="project" value="UniProtKB-KW"/>
</dbReference>
<dbReference type="eggNOG" id="COG3023">
    <property type="taxonomic scope" value="Bacteria"/>
</dbReference>
<dbReference type="GO" id="GO:0009254">
    <property type="term" value="P:peptidoglycan turnover"/>
    <property type="evidence" value="ECO:0007669"/>
    <property type="project" value="TreeGrafter"/>
</dbReference>
<dbReference type="AlphaFoldDB" id="R8AXC7"/>
<comment type="similarity">
    <text evidence="4">Belongs to the N-acetylmuramoyl-L-alanine amidase 2 family.</text>
</comment>
<dbReference type="SMART" id="SM00644">
    <property type="entry name" value="Ami_2"/>
    <property type="match status" value="1"/>
</dbReference>
<dbReference type="InterPro" id="IPR036505">
    <property type="entry name" value="Amidase/PGRP_sf"/>
</dbReference>
<comment type="cofactor">
    <cofactor evidence="2">
        <name>Zn(2+)</name>
        <dbReference type="ChEBI" id="CHEBI:29105"/>
    </cofactor>
</comment>
<keyword evidence="9" id="KW-0862">Zinc</keyword>
<evidence type="ECO:0000256" key="8">
    <source>
        <dbReference type="ARBA" id="ARBA00022801"/>
    </source>
</evidence>
<evidence type="ECO:0000313" key="15">
    <source>
        <dbReference type="Proteomes" id="UP000016540"/>
    </source>
</evidence>
<evidence type="ECO:0000256" key="1">
    <source>
        <dbReference type="ARBA" id="ARBA00001561"/>
    </source>
</evidence>
<name>R8AXC7_9GAMM</name>
<dbReference type="EMBL" id="ASAD01000021">
    <property type="protein sequence ID" value="EON90969.1"/>
    <property type="molecule type" value="Genomic_DNA"/>
</dbReference>
<keyword evidence="8" id="KW-0378">Hydrolase</keyword>
<dbReference type="RefSeq" id="WP_012139470.1">
    <property type="nucleotide sequence ID" value="NZ_KE007328.1"/>
</dbReference>
<reference evidence="14 15" key="1">
    <citation type="journal article" date="2013" name="Genome Announc.">
        <title>Draft Genome Sequence of the Moderately Halophilic Bacterium Marinobacter lipolyticus Strain SM19.</title>
        <authorList>
            <person name="Papke R.T."/>
            <person name="de la Haba R.R."/>
            <person name="Infante-Dominguez C."/>
            <person name="Perez D."/>
            <person name="Sanchez-Porro C."/>
            <person name="Lapierre P."/>
            <person name="Ventosa A."/>
        </authorList>
    </citation>
    <scope>NUCLEOTIDE SEQUENCE [LARGE SCALE GENOMIC DNA]</scope>
    <source>
        <strain evidence="14 15">SM19</strain>
    </source>
</reference>
<evidence type="ECO:0000256" key="4">
    <source>
        <dbReference type="ARBA" id="ARBA00007553"/>
    </source>
</evidence>
<comment type="subcellular location">
    <subcellularLocation>
        <location evidence="3">Cytoplasm</location>
    </subcellularLocation>
</comment>
<sequence length="209" mass="23431">MPDSIQRQKAIACNQDSIDHLRKTGRISGVRWCPSPNFGPRPEGADISLLVVHNISLPPGQFGGPAIERFFCNCLDASEHPYFETIAELKVSAHALIRRDGQIVQFVSLLERAWHAGRSSFRGEDECNDFSIGIELEGTDDVPYTPVQYERLAELSRLIMQAWPRITGDRITGHCDIAPGRKTDPGPVFDWEHYRQRLSDPDATTGEMS</sequence>
<dbReference type="PATRIC" id="fig|1318628.3.peg.3271"/>
<organism evidence="14 15">
    <name type="scientific">Marinobacter lipolyticus SM19</name>
    <dbReference type="NCBI Taxonomy" id="1318628"/>
    <lineage>
        <taxon>Bacteria</taxon>
        <taxon>Pseudomonadati</taxon>
        <taxon>Pseudomonadota</taxon>
        <taxon>Gammaproteobacteria</taxon>
        <taxon>Pseudomonadales</taxon>
        <taxon>Marinobacteraceae</taxon>
        <taxon>Marinobacter</taxon>
    </lineage>
</organism>
<dbReference type="InterPro" id="IPR051206">
    <property type="entry name" value="NAMLAA_amidase_2"/>
</dbReference>
<evidence type="ECO:0000256" key="11">
    <source>
        <dbReference type="ARBA" id="ARBA00039257"/>
    </source>
</evidence>
<dbReference type="GO" id="GO:0005737">
    <property type="term" value="C:cytoplasm"/>
    <property type="evidence" value="ECO:0007669"/>
    <property type="project" value="UniProtKB-SubCell"/>
</dbReference>
<dbReference type="GO" id="GO:0046872">
    <property type="term" value="F:metal ion binding"/>
    <property type="evidence" value="ECO:0007669"/>
    <property type="project" value="UniProtKB-KW"/>
</dbReference>
<evidence type="ECO:0000256" key="2">
    <source>
        <dbReference type="ARBA" id="ARBA00001947"/>
    </source>
</evidence>
<dbReference type="NCBIfam" id="NF008758">
    <property type="entry name" value="PRK11789.1"/>
    <property type="match status" value="1"/>
</dbReference>
<keyword evidence="15" id="KW-1185">Reference proteome</keyword>
<evidence type="ECO:0000313" key="14">
    <source>
        <dbReference type="EMBL" id="EON90969.1"/>
    </source>
</evidence>
<evidence type="ECO:0000256" key="12">
    <source>
        <dbReference type="ARBA" id="ARBA00042615"/>
    </source>
</evidence>
<accession>R8AXC7</accession>
<evidence type="ECO:0000256" key="6">
    <source>
        <dbReference type="ARBA" id="ARBA00022490"/>
    </source>
</evidence>
<evidence type="ECO:0000256" key="5">
    <source>
        <dbReference type="ARBA" id="ARBA00011901"/>
    </source>
</evidence>
<proteinExistence type="inferred from homology"/>
<dbReference type="STRING" id="1318628.MARLIPOL_16364"/>
<evidence type="ECO:0000259" key="13">
    <source>
        <dbReference type="SMART" id="SM00644"/>
    </source>
</evidence>
<comment type="caution">
    <text evidence="14">The sequence shown here is derived from an EMBL/GenBank/DDBJ whole genome shotgun (WGS) entry which is preliminary data.</text>
</comment>
<dbReference type="CDD" id="cd06583">
    <property type="entry name" value="PGRP"/>
    <property type="match status" value="1"/>
</dbReference>
<evidence type="ECO:0000256" key="10">
    <source>
        <dbReference type="ARBA" id="ARBA00023316"/>
    </source>
</evidence>
<dbReference type="Gene3D" id="3.40.80.10">
    <property type="entry name" value="Peptidoglycan recognition protein-like"/>
    <property type="match status" value="1"/>
</dbReference>
<dbReference type="EC" id="3.5.1.28" evidence="5"/>
<dbReference type="PANTHER" id="PTHR30417:SF4">
    <property type="entry name" value="1,6-ANHYDRO-N-ACETYLMURAMYL-L-ALANINE AMIDASE AMPD"/>
    <property type="match status" value="1"/>
</dbReference>
<evidence type="ECO:0000256" key="7">
    <source>
        <dbReference type="ARBA" id="ARBA00022723"/>
    </source>
</evidence>
<dbReference type="GO" id="GO:0009253">
    <property type="term" value="P:peptidoglycan catabolic process"/>
    <property type="evidence" value="ECO:0007669"/>
    <property type="project" value="InterPro"/>
</dbReference>
<gene>
    <name evidence="14" type="ORF">MARLIPOL_16364</name>
</gene>
<protein>
    <recommendedName>
        <fullName evidence="11">1,6-anhydro-N-acetylmuramyl-L-alanine amidase AmpD</fullName>
        <ecNumber evidence="5">3.5.1.28</ecNumber>
    </recommendedName>
    <alternativeName>
        <fullName evidence="12">N-acetylmuramoyl-L-alanine amidase</fullName>
    </alternativeName>
</protein>
<comment type="catalytic activity">
    <reaction evidence="1">
        <text>Hydrolyzes the link between N-acetylmuramoyl residues and L-amino acid residues in certain cell-wall glycopeptides.</text>
        <dbReference type="EC" id="3.5.1.28"/>
    </reaction>
</comment>
<evidence type="ECO:0000256" key="3">
    <source>
        <dbReference type="ARBA" id="ARBA00004496"/>
    </source>
</evidence>
<dbReference type="SUPFAM" id="SSF55846">
    <property type="entry name" value="N-acetylmuramoyl-L-alanine amidase-like"/>
    <property type="match status" value="1"/>
</dbReference>
<evidence type="ECO:0000256" key="9">
    <source>
        <dbReference type="ARBA" id="ARBA00022833"/>
    </source>
</evidence>
<dbReference type="GO" id="GO:0008745">
    <property type="term" value="F:N-acetylmuramoyl-L-alanine amidase activity"/>
    <property type="evidence" value="ECO:0007669"/>
    <property type="project" value="UniProtKB-EC"/>
</dbReference>
<dbReference type="InterPro" id="IPR002502">
    <property type="entry name" value="Amidase_domain"/>
</dbReference>
<keyword evidence="10" id="KW-0961">Cell wall biogenesis/degradation</keyword>
<dbReference type="HOGENOM" id="CLU_049290_1_0_6"/>
<feature type="domain" description="N-acetylmuramoyl-L-alanine amidase" evidence="13">
    <location>
        <begin position="35"/>
        <end position="186"/>
    </location>
</feature>
<keyword evidence="6" id="KW-0963">Cytoplasm</keyword>